<comment type="caution">
    <text evidence="5">The sequence shown here is derived from an EMBL/GenBank/DDBJ whole genome shotgun (WGS) entry which is preliminary data.</text>
</comment>
<dbReference type="Proteomes" id="UP000240621">
    <property type="component" value="Unassembled WGS sequence"/>
</dbReference>
<dbReference type="InterPro" id="IPR005653">
    <property type="entry name" value="OstA-like_N"/>
</dbReference>
<dbReference type="GO" id="GO:0009279">
    <property type="term" value="C:cell outer membrane"/>
    <property type="evidence" value="ECO:0007669"/>
    <property type="project" value="TreeGrafter"/>
</dbReference>
<evidence type="ECO:0000313" key="4">
    <source>
        <dbReference type="EMBL" id="GET21511.1"/>
    </source>
</evidence>
<gene>
    <name evidence="5" type="ORF">CLV93_10559</name>
    <name evidence="4" type="ORF">JCM18694_17570</name>
</gene>
<protein>
    <submittedName>
        <fullName evidence="5">OstA-like protein</fullName>
    </submittedName>
</protein>
<feature type="compositionally biased region" description="Basic and acidic residues" evidence="2">
    <location>
        <begin position="515"/>
        <end position="526"/>
    </location>
</feature>
<dbReference type="Proteomes" id="UP000396862">
    <property type="component" value="Unassembled WGS sequence"/>
</dbReference>
<evidence type="ECO:0000256" key="2">
    <source>
        <dbReference type="SAM" id="MobiDB-lite"/>
    </source>
</evidence>
<dbReference type="GO" id="GO:0030288">
    <property type="term" value="C:outer membrane-bounded periplasmic space"/>
    <property type="evidence" value="ECO:0007669"/>
    <property type="project" value="TreeGrafter"/>
</dbReference>
<feature type="region of interest" description="Disordered" evidence="2">
    <location>
        <begin position="515"/>
        <end position="562"/>
    </location>
</feature>
<dbReference type="GO" id="GO:0015920">
    <property type="term" value="P:lipopolysaccharide transport"/>
    <property type="evidence" value="ECO:0007669"/>
    <property type="project" value="TreeGrafter"/>
</dbReference>
<evidence type="ECO:0000313" key="5">
    <source>
        <dbReference type="EMBL" id="PSK82667.1"/>
    </source>
</evidence>
<sequence>MKLPATYRNAFLFLITVIALFSLQSYTPQSQPQKKKRRIELDHADSLMYNEKIVADAQRLIGHVRLHHQGIVMMCDSAYSYNSKNMVDAFGNVHIIQGDTLNLYGQYINYNGDTKMAKVRRDVKLVNKTITLTTDSLDFNMNTNIGYYNHGGKIVDTANVLTSWVGRYYADRDLFFFKDSVKVTNKDFVMHADTLEYQSEKERVIIVGPTTIEGTKEKGKLFSRSGWYDTQTNISELYKDSRLERNDQILEGDTLYYNKTTGDGRAFHKVKLTDLKNHTVITGKHAIYNEVSDKAMVTDSALFMQYSKKDTLFMHADTLRSVPDTSVTKDTLRTKKDDKKIFLAYFGVRFYRADLQGKCDSLAYRMKDSTIEMYHDPVLWSQNNQMTADVVKMTTHEKSPDIVNMENNAFIISEEDSAKFNQISGKDMIGYIRNNNLYKVEVNGNGRSIYFAKDKDKYIGLNRVESSNINIYLTDGHMNNITFIKRPDAKMLPLDDVNTSETMLEGFNWRPKERPKNRYDIFPKEQAKRKKTPGKKVLEPKEKAQKQNKIESAPKSLLRTRD</sequence>
<reference evidence="4 7" key="2">
    <citation type="submission" date="2019-10" db="EMBL/GenBank/DDBJ databases">
        <title>Prolixibacter strains distinguished by the presence of nitrate reductase genes were adept at nitrate-dependent anaerobic corrosion of metallic iron and carbon steel.</title>
        <authorList>
            <person name="Iino T."/>
            <person name="Shono N."/>
            <person name="Ito K."/>
            <person name="Nakamura R."/>
            <person name="Sueoka K."/>
            <person name="Harayama S."/>
            <person name="Ohkuma M."/>
        </authorList>
    </citation>
    <scope>NUCLEOTIDE SEQUENCE [LARGE SCALE GENOMIC DNA]</scope>
    <source>
        <strain evidence="4 7">MIC1-1</strain>
    </source>
</reference>
<organism evidence="5 6">
    <name type="scientific">Prolixibacter denitrificans</name>
    <dbReference type="NCBI Taxonomy" id="1541063"/>
    <lineage>
        <taxon>Bacteria</taxon>
        <taxon>Pseudomonadati</taxon>
        <taxon>Bacteroidota</taxon>
        <taxon>Bacteroidia</taxon>
        <taxon>Marinilabiliales</taxon>
        <taxon>Prolixibacteraceae</taxon>
        <taxon>Prolixibacter</taxon>
    </lineage>
</organism>
<keyword evidence="7" id="KW-1185">Reference proteome</keyword>
<evidence type="ECO:0000313" key="7">
    <source>
        <dbReference type="Proteomes" id="UP000396862"/>
    </source>
</evidence>
<dbReference type="InterPro" id="IPR052037">
    <property type="entry name" value="LPS_export_LptA"/>
</dbReference>
<proteinExistence type="predicted"/>
<dbReference type="Pfam" id="PF13100">
    <property type="entry name" value="OstA_2"/>
    <property type="match status" value="1"/>
</dbReference>
<dbReference type="GO" id="GO:0017089">
    <property type="term" value="F:glycolipid transfer activity"/>
    <property type="evidence" value="ECO:0007669"/>
    <property type="project" value="TreeGrafter"/>
</dbReference>
<evidence type="ECO:0000256" key="1">
    <source>
        <dbReference type="ARBA" id="ARBA00022729"/>
    </source>
</evidence>
<dbReference type="PANTHER" id="PTHR36504">
    <property type="entry name" value="LIPOPOLYSACCHARIDE EXPORT SYSTEM PROTEIN LPTA"/>
    <property type="match status" value="1"/>
</dbReference>
<dbReference type="PANTHER" id="PTHR36504:SF1">
    <property type="entry name" value="LIPOPOLYSACCHARIDE EXPORT SYSTEM PROTEIN LPTA"/>
    <property type="match status" value="1"/>
</dbReference>
<keyword evidence="1" id="KW-0732">Signal</keyword>
<evidence type="ECO:0000313" key="6">
    <source>
        <dbReference type="Proteomes" id="UP000240621"/>
    </source>
</evidence>
<feature type="domain" description="Organic solvent tolerance-like N-terminal" evidence="3">
    <location>
        <begin position="36"/>
        <end position="193"/>
    </location>
</feature>
<name>A0A2P8CCG3_9BACT</name>
<feature type="compositionally biased region" description="Basic and acidic residues" evidence="2">
    <location>
        <begin position="536"/>
        <end position="549"/>
    </location>
</feature>
<dbReference type="AlphaFoldDB" id="A0A2P8CCG3"/>
<reference evidence="5 6" key="1">
    <citation type="submission" date="2018-03" db="EMBL/GenBank/DDBJ databases">
        <title>Genomic Encyclopedia of Archaeal and Bacterial Type Strains, Phase II (KMG-II): from individual species to whole genera.</title>
        <authorList>
            <person name="Goeker M."/>
        </authorList>
    </citation>
    <scope>NUCLEOTIDE SEQUENCE [LARGE SCALE GENOMIC DNA]</scope>
    <source>
        <strain evidence="5 6">DSM 27267</strain>
    </source>
</reference>
<dbReference type="EMBL" id="BLAU01000001">
    <property type="protein sequence ID" value="GET21511.1"/>
    <property type="molecule type" value="Genomic_DNA"/>
</dbReference>
<dbReference type="RefSeq" id="WP_106542275.1">
    <property type="nucleotide sequence ID" value="NZ_BLAU01000001.1"/>
</dbReference>
<dbReference type="OrthoDB" id="9805931at2"/>
<dbReference type="EMBL" id="PYGC01000005">
    <property type="protein sequence ID" value="PSK82667.1"/>
    <property type="molecule type" value="Genomic_DNA"/>
</dbReference>
<evidence type="ECO:0000259" key="3">
    <source>
        <dbReference type="Pfam" id="PF13100"/>
    </source>
</evidence>
<accession>A0A2P8CCG3</accession>
<dbReference type="Gene3D" id="2.60.450.10">
    <property type="entry name" value="Lipopolysaccharide (LPS) transport protein A like domain"/>
    <property type="match status" value="3"/>
</dbReference>